<protein>
    <recommendedName>
        <fullName evidence="11">Microsomal glutathione S-transferase 1</fullName>
        <ecNumber evidence="3">2.5.1.18</ecNumber>
    </recommendedName>
</protein>
<keyword evidence="5 13" id="KW-0812">Transmembrane</keyword>
<accession>A0ABR8K4Q3</accession>
<gene>
    <name evidence="14" type="ORF">H6H03_05450</name>
</gene>
<comment type="subcellular location">
    <subcellularLocation>
        <location evidence="2">Endoplasmic reticulum membrane</location>
        <topology evidence="2">Multi-pass membrane protein</topology>
    </subcellularLocation>
</comment>
<feature type="transmembrane region" description="Helical" evidence="13">
    <location>
        <begin position="121"/>
        <end position="141"/>
    </location>
</feature>
<evidence type="ECO:0000256" key="3">
    <source>
        <dbReference type="ARBA" id="ARBA00012452"/>
    </source>
</evidence>
<dbReference type="SUPFAM" id="SSF161084">
    <property type="entry name" value="MAPEG domain-like"/>
    <property type="match status" value="1"/>
</dbReference>
<comment type="catalytic activity">
    <reaction evidence="12">
        <text>RX + glutathione = an S-substituted glutathione + a halide anion + H(+)</text>
        <dbReference type="Rhea" id="RHEA:16437"/>
        <dbReference type="ChEBI" id="CHEBI:15378"/>
        <dbReference type="ChEBI" id="CHEBI:16042"/>
        <dbReference type="ChEBI" id="CHEBI:17792"/>
        <dbReference type="ChEBI" id="CHEBI:57925"/>
        <dbReference type="ChEBI" id="CHEBI:90779"/>
        <dbReference type="EC" id="2.5.1.18"/>
    </reaction>
    <physiologicalReaction direction="left-to-right" evidence="12">
        <dbReference type="Rhea" id="RHEA:16438"/>
    </physiologicalReaction>
</comment>
<keyword evidence="6" id="KW-0256">Endoplasmic reticulum</keyword>
<evidence type="ECO:0000256" key="2">
    <source>
        <dbReference type="ARBA" id="ARBA00004477"/>
    </source>
</evidence>
<dbReference type="EMBL" id="JACJTU010000004">
    <property type="protein sequence ID" value="MBD2733358.1"/>
    <property type="molecule type" value="Genomic_DNA"/>
</dbReference>
<keyword evidence="15" id="KW-1185">Reference proteome</keyword>
<keyword evidence="7 13" id="KW-1133">Transmembrane helix</keyword>
<dbReference type="Pfam" id="PF01124">
    <property type="entry name" value="MAPEG"/>
    <property type="match status" value="1"/>
</dbReference>
<dbReference type="Gene3D" id="1.20.120.550">
    <property type="entry name" value="Membrane associated eicosanoid/glutathione metabolism-like domain"/>
    <property type="match status" value="1"/>
</dbReference>
<dbReference type="RefSeq" id="WP_190954126.1">
    <property type="nucleotide sequence ID" value="NZ_JACJTU010000004.1"/>
</dbReference>
<evidence type="ECO:0000256" key="4">
    <source>
        <dbReference type="ARBA" id="ARBA00022679"/>
    </source>
</evidence>
<dbReference type="InterPro" id="IPR040162">
    <property type="entry name" value="MGST1-like"/>
</dbReference>
<comment type="subunit">
    <text evidence="10">Homotrimer; The trimer binds only one molecule of glutathione.</text>
</comment>
<sequence>MFTWKIYGITVVTLFLKMLAIVLIQVNSRRKSNNFSTPEDSGTIGKGATGVTQESQLLQRATKILNNDGENIPIFLFLATAYVNLGCWETGTLIYFPLFVLSRVAHTIAFLRAIQPLRTRAYQLGLTVMIVLSGHILWTALLGTSN</sequence>
<dbReference type="EC" id="2.5.1.18" evidence="3"/>
<evidence type="ECO:0000313" key="14">
    <source>
        <dbReference type="EMBL" id="MBD2733358.1"/>
    </source>
</evidence>
<keyword evidence="8" id="KW-0007">Acetylation</keyword>
<proteinExistence type="predicted"/>
<evidence type="ECO:0000256" key="12">
    <source>
        <dbReference type="ARBA" id="ARBA00049385"/>
    </source>
</evidence>
<dbReference type="InterPro" id="IPR023352">
    <property type="entry name" value="MAPEG-like_dom_sf"/>
</dbReference>
<dbReference type="PANTHER" id="PTHR10689:SF6">
    <property type="entry name" value="MICROSOMAL GLUTATHIONE S-TRANSFERASE 1"/>
    <property type="match status" value="1"/>
</dbReference>
<evidence type="ECO:0000256" key="8">
    <source>
        <dbReference type="ARBA" id="ARBA00022990"/>
    </source>
</evidence>
<name>A0ABR8K4Q3_9NOSO</name>
<dbReference type="Proteomes" id="UP000637383">
    <property type="component" value="Unassembled WGS sequence"/>
</dbReference>
<organism evidence="14 15">
    <name type="scientific">Nostoc paludosum FACHB-159</name>
    <dbReference type="NCBI Taxonomy" id="2692908"/>
    <lineage>
        <taxon>Bacteria</taxon>
        <taxon>Bacillati</taxon>
        <taxon>Cyanobacteriota</taxon>
        <taxon>Cyanophyceae</taxon>
        <taxon>Nostocales</taxon>
        <taxon>Nostocaceae</taxon>
        <taxon>Nostoc</taxon>
    </lineage>
</organism>
<evidence type="ECO:0000256" key="11">
    <source>
        <dbReference type="ARBA" id="ARBA00039397"/>
    </source>
</evidence>
<reference evidence="14 15" key="1">
    <citation type="journal article" date="2020" name="ISME J.">
        <title>Comparative genomics reveals insights into cyanobacterial evolution and habitat adaptation.</title>
        <authorList>
            <person name="Chen M.Y."/>
            <person name="Teng W.K."/>
            <person name="Zhao L."/>
            <person name="Hu C.X."/>
            <person name="Zhou Y.K."/>
            <person name="Han B.P."/>
            <person name="Song L.R."/>
            <person name="Shu W.S."/>
        </authorList>
    </citation>
    <scope>NUCLEOTIDE SEQUENCE [LARGE SCALE GENOMIC DNA]</scope>
    <source>
        <strain evidence="14 15">FACHB-159</strain>
    </source>
</reference>
<evidence type="ECO:0000256" key="6">
    <source>
        <dbReference type="ARBA" id="ARBA00022824"/>
    </source>
</evidence>
<keyword evidence="9 13" id="KW-0472">Membrane</keyword>
<evidence type="ECO:0000256" key="1">
    <source>
        <dbReference type="ARBA" id="ARBA00003701"/>
    </source>
</evidence>
<comment type="caution">
    <text evidence="14">The sequence shown here is derived from an EMBL/GenBank/DDBJ whole genome shotgun (WGS) entry which is preliminary data.</text>
</comment>
<evidence type="ECO:0000256" key="9">
    <source>
        <dbReference type="ARBA" id="ARBA00023136"/>
    </source>
</evidence>
<feature type="transmembrane region" description="Helical" evidence="13">
    <location>
        <begin position="6"/>
        <end position="26"/>
    </location>
</feature>
<comment type="function">
    <text evidence="1">Conjugation of reduced glutathione to a wide number of exogenous and endogenous hydrophobic electrophiles.</text>
</comment>
<evidence type="ECO:0000256" key="7">
    <source>
        <dbReference type="ARBA" id="ARBA00022989"/>
    </source>
</evidence>
<dbReference type="PANTHER" id="PTHR10689">
    <property type="entry name" value="MICROSOMAL GLUTATHIONE S-TRANSFERASE 1"/>
    <property type="match status" value="1"/>
</dbReference>
<evidence type="ECO:0000256" key="5">
    <source>
        <dbReference type="ARBA" id="ARBA00022692"/>
    </source>
</evidence>
<evidence type="ECO:0000256" key="13">
    <source>
        <dbReference type="SAM" id="Phobius"/>
    </source>
</evidence>
<dbReference type="InterPro" id="IPR001129">
    <property type="entry name" value="Membr-assoc_MAPEG"/>
</dbReference>
<evidence type="ECO:0000313" key="15">
    <source>
        <dbReference type="Proteomes" id="UP000637383"/>
    </source>
</evidence>
<keyword evidence="4" id="KW-0808">Transferase</keyword>
<evidence type="ECO:0000256" key="10">
    <source>
        <dbReference type="ARBA" id="ARBA00038540"/>
    </source>
</evidence>